<protein>
    <submittedName>
        <fullName evidence="2">DUF2285 domain-containing protein</fullName>
    </submittedName>
</protein>
<dbReference type="InterPro" id="IPR018754">
    <property type="entry name" value="RovC-like_DNA-bd"/>
</dbReference>
<organism evidence="2 3">
    <name type="scientific">Paracoccus onubensis</name>
    <dbReference type="NCBI Taxonomy" id="1675788"/>
    <lineage>
        <taxon>Bacteria</taxon>
        <taxon>Pseudomonadati</taxon>
        <taxon>Pseudomonadota</taxon>
        <taxon>Alphaproteobacteria</taxon>
        <taxon>Rhodobacterales</taxon>
        <taxon>Paracoccaceae</taxon>
        <taxon>Paracoccus</taxon>
    </lineage>
</organism>
<keyword evidence="3" id="KW-1185">Reference proteome</keyword>
<evidence type="ECO:0000259" key="1">
    <source>
        <dbReference type="Pfam" id="PF10074"/>
    </source>
</evidence>
<accession>A0A418STN5</accession>
<evidence type="ECO:0000313" key="3">
    <source>
        <dbReference type="Proteomes" id="UP000284202"/>
    </source>
</evidence>
<proteinExistence type="predicted"/>
<gene>
    <name evidence="2" type="ORF">D3P04_14590</name>
</gene>
<reference evidence="3" key="1">
    <citation type="submission" date="2018-09" db="EMBL/GenBank/DDBJ databases">
        <title>Acidovorax cavernicola nov. sp. isolated from Gruta de las Maravillas (Aracena, Spain).</title>
        <authorList>
            <person name="Jurado V."/>
            <person name="Gutierrez-Patricio S."/>
            <person name="Gonzalez-Pimentel J.L."/>
            <person name="Miller A.Z."/>
            <person name="Laiz L."/>
            <person name="Saiz-Jimenez C."/>
        </authorList>
    </citation>
    <scope>NUCLEOTIDE SEQUENCE [LARGE SCALE GENOMIC DNA]</scope>
    <source>
        <strain evidence="3">1011MAR3C25</strain>
    </source>
</reference>
<evidence type="ECO:0000313" key="2">
    <source>
        <dbReference type="EMBL" id="RJE84248.1"/>
    </source>
</evidence>
<dbReference type="Pfam" id="PF10074">
    <property type="entry name" value="RovC_DNA-bd"/>
    <property type="match status" value="1"/>
</dbReference>
<dbReference type="EMBL" id="QZCG01000009">
    <property type="protein sequence ID" value="RJE84248.1"/>
    <property type="molecule type" value="Genomic_DNA"/>
</dbReference>
<feature type="domain" description="T6SS Transcription factor RovC-like DNA binding" evidence="1">
    <location>
        <begin position="34"/>
        <end position="142"/>
    </location>
</feature>
<dbReference type="AlphaFoldDB" id="A0A418STN5"/>
<dbReference type="OrthoDB" id="7772848at2"/>
<name>A0A418STN5_9RHOB</name>
<comment type="caution">
    <text evidence="2">The sequence shown here is derived from an EMBL/GenBank/DDBJ whole genome shotgun (WGS) entry which is preliminary data.</text>
</comment>
<dbReference type="Proteomes" id="UP000284202">
    <property type="component" value="Unassembled WGS sequence"/>
</dbReference>
<sequence length="149" mass="16570">MRAADGLHGGITDADGDHQLWLPQGSSSNRLAIVVPLDDNLTIRLNSIRRFQRLQTGKPVNPVPSLQALSVFERHRAIRMLRAWDGAASGASRREIAGVLFRSDFNGLSAAEWKSASERRQLARILAEARAMIGGEYLTLLRGDTRRRR</sequence>